<name>A0A9P5YQN3_9AGAR</name>
<evidence type="ECO:0000313" key="2">
    <source>
        <dbReference type="EMBL" id="KAF9472186.1"/>
    </source>
</evidence>
<organism evidence="2 3">
    <name type="scientific">Pholiota conissans</name>
    <dbReference type="NCBI Taxonomy" id="109636"/>
    <lineage>
        <taxon>Eukaryota</taxon>
        <taxon>Fungi</taxon>
        <taxon>Dikarya</taxon>
        <taxon>Basidiomycota</taxon>
        <taxon>Agaricomycotina</taxon>
        <taxon>Agaricomycetes</taxon>
        <taxon>Agaricomycetidae</taxon>
        <taxon>Agaricales</taxon>
        <taxon>Agaricineae</taxon>
        <taxon>Strophariaceae</taxon>
        <taxon>Pholiota</taxon>
    </lineage>
</organism>
<evidence type="ECO:0000256" key="1">
    <source>
        <dbReference type="SAM" id="MobiDB-lite"/>
    </source>
</evidence>
<feature type="compositionally biased region" description="Basic and acidic residues" evidence="1">
    <location>
        <begin position="233"/>
        <end position="251"/>
    </location>
</feature>
<gene>
    <name evidence="2" type="ORF">BDN70DRAFT_900739</name>
</gene>
<evidence type="ECO:0000313" key="3">
    <source>
        <dbReference type="Proteomes" id="UP000807469"/>
    </source>
</evidence>
<feature type="compositionally biased region" description="Basic and acidic residues" evidence="1">
    <location>
        <begin position="206"/>
        <end position="217"/>
    </location>
</feature>
<keyword evidence="3" id="KW-1185">Reference proteome</keyword>
<comment type="caution">
    <text evidence="2">The sequence shown here is derived from an EMBL/GenBank/DDBJ whole genome shotgun (WGS) entry which is preliminary data.</text>
</comment>
<protein>
    <submittedName>
        <fullName evidence="2">Uncharacterized protein</fullName>
    </submittedName>
</protein>
<accession>A0A9P5YQN3</accession>
<reference evidence="2" key="1">
    <citation type="submission" date="2020-11" db="EMBL/GenBank/DDBJ databases">
        <authorList>
            <consortium name="DOE Joint Genome Institute"/>
            <person name="Ahrendt S."/>
            <person name="Riley R."/>
            <person name="Andreopoulos W."/>
            <person name="Labutti K."/>
            <person name="Pangilinan J."/>
            <person name="Ruiz-Duenas F.J."/>
            <person name="Barrasa J.M."/>
            <person name="Sanchez-Garcia M."/>
            <person name="Camarero S."/>
            <person name="Miyauchi S."/>
            <person name="Serrano A."/>
            <person name="Linde D."/>
            <person name="Babiker R."/>
            <person name="Drula E."/>
            <person name="Ayuso-Fernandez I."/>
            <person name="Pacheco R."/>
            <person name="Padilla G."/>
            <person name="Ferreira P."/>
            <person name="Barriuso J."/>
            <person name="Kellner H."/>
            <person name="Castanera R."/>
            <person name="Alfaro M."/>
            <person name="Ramirez L."/>
            <person name="Pisabarro A.G."/>
            <person name="Kuo A."/>
            <person name="Tritt A."/>
            <person name="Lipzen A."/>
            <person name="He G."/>
            <person name="Yan M."/>
            <person name="Ng V."/>
            <person name="Cullen D."/>
            <person name="Martin F."/>
            <person name="Rosso M.-N."/>
            <person name="Henrissat B."/>
            <person name="Hibbett D."/>
            <person name="Martinez A.T."/>
            <person name="Grigoriev I.V."/>
        </authorList>
    </citation>
    <scope>NUCLEOTIDE SEQUENCE</scope>
    <source>
        <strain evidence="2">CIRM-BRFM 674</strain>
    </source>
</reference>
<feature type="compositionally biased region" description="Basic and acidic residues" evidence="1">
    <location>
        <begin position="107"/>
        <end position="135"/>
    </location>
</feature>
<dbReference type="EMBL" id="MU155567">
    <property type="protein sequence ID" value="KAF9472186.1"/>
    <property type="molecule type" value="Genomic_DNA"/>
</dbReference>
<proteinExistence type="predicted"/>
<feature type="region of interest" description="Disordered" evidence="1">
    <location>
        <begin position="69"/>
        <end position="267"/>
    </location>
</feature>
<sequence>MYRNFKTHVVSKIHADLDVVDDDDEIGRGGPASPANRMPHGKCRDASSMTWSTYGLPLPSNEGCGLWTTTTNDEDAQHTATATDSERRRTTDSGNVERMSKDDEEERASTTDHVRRTMADGEEDTRRIANEDRLARRTTTTTKERTTQPRQRRSRMDDHRRRRTTTLTADSSHSLRAVTDDDDDELDRRLDGVRPRPRRTTWTKRATADEKDGKDMRTSVPSIPPSSPTVCPHVREGKRVRTDERARREGNGRAPALPPPLSRPRHRRLTTEGNRRRPAVNRRMRVDALVLLFSHSMFEARYSNLSAKKGRIVQKRQTFVIEENPEKNEGFRKFYI</sequence>
<dbReference type="Proteomes" id="UP000807469">
    <property type="component" value="Unassembled WGS sequence"/>
</dbReference>
<dbReference type="AlphaFoldDB" id="A0A9P5YQN3"/>
<feature type="region of interest" description="Disordered" evidence="1">
    <location>
        <begin position="22"/>
        <end position="45"/>
    </location>
</feature>